<protein>
    <submittedName>
        <fullName evidence="1">Uncharacterized protein</fullName>
    </submittedName>
</protein>
<dbReference type="AlphaFoldDB" id="L9LC19"/>
<accession>L9LC19</accession>
<name>L9LC19_TUPCH</name>
<evidence type="ECO:0000313" key="1">
    <source>
        <dbReference type="EMBL" id="ELW72471.1"/>
    </source>
</evidence>
<dbReference type="InParanoid" id="L9LC19"/>
<gene>
    <name evidence="1" type="ORF">TREES_T100009654</name>
</gene>
<evidence type="ECO:0000313" key="2">
    <source>
        <dbReference type="Proteomes" id="UP000011518"/>
    </source>
</evidence>
<keyword evidence="2" id="KW-1185">Reference proteome</keyword>
<dbReference type="Proteomes" id="UP000011518">
    <property type="component" value="Unassembled WGS sequence"/>
</dbReference>
<reference evidence="2" key="2">
    <citation type="journal article" date="2013" name="Nat. Commun.">
        <title>Genome of the Chinese tree shrew.</title>
        <authorList>
            <person name="Fan Y."/>
            <person name="Huang Z.Y."/>
            <person name="Cao C.C."/>
            <person name="Chen C.S."/>
            <person name="Chen Y.X."/>
            <person name="Fan D.D."/>
            <person name="He J."/>
            <person name="Hou H.L."/>
            <person name="Hu L."/>
            <person name="Hu X.T."/>
            <person name="Jiang X.T."/>
            <person name="Lai R."/>
            <person name="Lang Y.S."/>
            <person name="Liang B."/>
            <person name="Liao S.G."/>
            <person name="Mu D."/>
            <person name="Ma Y.Y."/>
            <person name="Niu Y.Y."/>
            <person name="Sun X.Q."/>
            <person name="Xia J.Q."/>
            <person name="Xiao J."/>
            <person name="Xiong Z.Q."/>
            <person name="Xu L."/>
            <person name="Yang L."/>
            <person name="Zhang Y."/>
            <person name="Zhao W."/>
            <person name="Zhao X.D."/>
            <person name="Zheng Y.T."/>
            <person name="Zhou J.M."/>
            <person name="Zhu Y.B."/>
            <person name="Zhang G.J."/>
            <person name="Wang J."/>
            <person name="Yao Y.G."/>
        </authorList>
    </citation>
    <scope>NUCLEOTIDE SEQUENCE [LARGE SCALE GENOMIC DNA]</scope>
</reference>
<dbReference type="EMBL" id="KB320407">
    <property type="protein sequence ID" value="ELW72471.1"/>
    <property type="molecule type" value="Genomic_DNA"/>
</dbReference>
<organism evidence="1 2">
    <name type="scientific">Tupaia chinensis</name>
    <name type="common">Chinese tree shrew</name>
    <name type="synonym">Tupaia belangeri chinensis</name>
    <dbReference type="NCBI Taxonomy" id="246437"/>
    <lineage>
        <taxon>Eukaryota</taxon>
        <taxon>Metazoa</taxon>
        <taxon>Chordata</taxon>
        <taxon>Craniata</taxon>
        <taxon>Vertebrata</taxon>
        <taxon>Euteleostomi</taxon>
        <taxon>Mammalia</taxon>
        <taxon>Eutheria</taxon>
        <taxon>Euarchontoglires</taxon>
        <taxon>Scandentia</taxon>
        <taxon>Tupaiidae</taxon>
        <taxon>Tupaia</taxon>
    </lineage>
</organism>
<sequence>MALASSDARGRALSGRPFEISKAETPVGEAGVFTLLASPPLSSQPALWGCGLVTTHLWTPASFQAVPIGSPPCARWSAHLWVCGRGQHQPFQKAAMAL</sequence>
<proteinExistence type="predicted"/>
<reference evidence="2" key="1">
    <citation type="submission" date="2012-07" db="EMBL/GenBank/DDBJ databases">
        <title>Genome of the Chinese tree shrew, a rising model animal genetically related to primates.</title>
        <authorList>
            <person name="Zhang G."/>
            <person name="Fan Y."/>
            <person name="Yao Y."/>
            <person name="Huang Z."/>
        </authorList>
    </citation>
    <scope>NUCLEOTIDE SEQUENCE [LARGE SCALE GENOMIC DNA]</scope>
</reference>